<evidence type="ECO:0000256" key="1">
    <source>
        <dbReference type="SAM" id="Phobius"/>
    </source>
</evidence>
<accession>A0ABT8X9K6</accession>
<dbReference type="RefSeq" id="WP_244762120.1">
    <property type="nucleotide sequence ID" value="NZ_JALJCJ010000004.1"/>
</dbReference>
<feature type="transmembrane region" description="Helical" evidence="1">
    <location>
        <begin position="23"/>
        <end position="43"/>
    </location>
</feature>
<dbReference type="Proteomes" id="UP001177080">
    <property type="component" value="Unassembled WGS sequence"/>
</dbReference>
<keyword evidence="1" id="KW-0812">Transmembrane</keyword>
<evidence type="ECO:0000313" key="3">
    <source>
        <dbReference type="Proteomes" id="UP001177080"/>
    </source>
</evidence>
<organism evidence="2 3">
    <name type="scientific">Shinella curvata</name>
    <dbReference type="NCBI Taxonomy" id="1817964"/>
    <lineage>
        <taxon>Bacteria</taxon>
        <taxon>Pseudomonadati</taxon>
        <taxon>Pseudomonadota</taxon>
        <taxon>Alphaproteobacteria</taxon>
        <taxon>Hyphomicrobiales</taxon>
        <taxon>Rhizobiaceae</taxon>
        <taxon>Shinella</taxon>
    </lineage>
</organism>
<proteinExistence type="predicted"/>
<keyword evidence="3" id="KW-1185">Reference proteome</keyword>
<name>A0ABT8X9K6_9HYPH</name>
<keyword evidence="1" id="KW-1133">Transmembrane helix</keyword>
<comment type="caution">
    <text evidence="2">The sequence shown here is derived from an EMBL/GenBank/DDBJ whole genome shotgun (WGS) entry which is preliminary data.</text>
</comment>
<sequence length="98" mass="11233">MIRFFSDRLANHIPLKTLFWRDMILFGAVLNLTFLGIALVMVAHEWPAWLAFVVFLLPLPYTIFMWHCVWRVSAGLGPVARPALRSIATGWLLLLVVL</sequence>
<keyword evidence="1" id="KW-0472">Membrane</keyword>
<protein>
    <submittedName>
        <fullName evidence="2">Uncharacterized protein</fullName>
    </submittedName>
</protein>
<evidence type="ECO:0000313" key="2">
    <source>
        <dbReference type="EMBL" id="MDO6120420.1"/>
    </source>
</evidence>
<feature type="transmembrane region" description="Helical" evidence="1">
    <location>
        <begin position="49"/>
        <end position="70"/>
    </location>
</feature>
<gene>
    <name evidence="2" type="ORF">GB928_004415</name>
</gene>
<dbReference type="EMBL" id="WHSC02000002">
    <property type="protein sequence ID" value="MDO6120420.1"/>
    <property type="molecule type" value="Genomic_DNA"/>
</dbReference>
<reference evidence="2" key="1">
    <citation type="submission" date="2022-04" db="EMBL/GenBank/DDBJ databases">
        <title>Shinella lacus sp. nov., a novel member of the genus Shinella from water.</title>
        <authorList>
            <person name="Deng Y."/>
        </authorList>
    </citation>
    <scope>NUCLEOTIDE SEQUENCE</scope>
    <source>
        <strain evidence="2">JCM 31239</strain>
    </source>
</reference>